<dbReference type="CDD" id="cd06850">
    <property type="entry name" value="biotinyl_domain"/>
    <property type="match status" value="1"/>
</dbReference>
<evidence type="ECO:0000256" key="7">
    <source>
        <dbReference type="ARBA" id="ARBA00023128"/>
    </source>
</evidence>
<keyword evidence="8" id="KW-0092">Biotin</keyword>
<dbReference type="EMBL" id="LAZR01000184">
    <property type="protein sequence ID" value="KKN83492.1"/>
    <property type="molecule type" value="Genomic_DNA"/>
</dbReference>
<dbReference type="SUPFAM" id="SSF51230">
    <property type="entry name" value="Single hybrid motif"/>
    <property type="match status" value="1"/>
</dbReference>
<evidence type="ECO:0000259" key="9">
    <source>
        <dbReference type="PROSITE" id="PS50968"/>
    </source>
</evidence>
<dbReference type="GO" id="GO:0005524">
    <property type="term" value="F:ATP binding"/>
    <property type="evidence" value="ECO:0007669"/>
    <property type="project" value="UniProtKB-KW"/>
</dbReference>
<dbReference type="SUPFAM" id="SSF51246">
    <property type="entry name" value="Rudiment single hybrid motif"/>
    <property type="match status" value="1"/>
</dbReference>
<comment type="cofactor">
    <cofactor evidence="1">
        <name>biotin</name>
        <dbReference type="ChEBI" id="CHEBI:57586"/>
    </cofactor>
</comment>
<organism evidence="12">
    <name type="scientific">marine sediment metagenome</name>
    <dbReference type="NCBI Taxonomy" id="412755"/>
    <lineage>
        <taxon>unclassified sequences</taxon>
        <taxon>metagenomes</taxon>
        <taxon>ecological metagenomes</taxon>
    </lineage>
</organism>
<dbReference type="GO" id="GO:0016874">
    <property type="term" value="F:ligase activity"/>
    <property type="evidence" value="ECO:0007669"/>
    <property type="project" value="UniProtKB-KW"/>
</dbReference>
<evidence type="ECO:0000256" key="6">
    <source>
        <dbReference type="ARBA" id="ARBA00022946"/>
    </source>
</evidence>
<dbReference type="FunFam" id="2.40.50.100:FF:000003">
    <property type="entry name" value="Acetyl-CoA carboxylase biotin carboxyl carrier protein"/>
    <property type="match status" value="1"/>
</dbReference>
<dbReference type="InterPro" id="IPR048429">
    <property type="entry name" value="MCC_alpha_BT"/>
</dbReference>
<dbReference type="FunFam" id="3.40.50.20:FF:000010">
    <property type="entry name" value="Propionyl-CoA carboxylase subunit alpha"/>
    <property type="match status" value="1"/>
</dbReference>
<dbReference type="SUPFAM" id="SSF56059">
    <property type="entry name" value="Glutathione synthetase ATP-binding domain-like"/>
    <property type="match status" value="1"/>
</dbReference>
<evidence type="ECO:0000256" key="2">
    <source>
        <dbReference type="ARBA" id="ARBA00004305"/>
    </source>
</evidence>
<dbReference type="FunFam" id="3.30.1490.20:FF:000003">
    <property type="entry name" value="acetyl-CoA carboxylase isoform X1"/>
    <property type="match status" value="1"/>
</dbReference>
<evidence type="ECO:0000256" key="8">
    <source>
        <dbReference type="ARBA" id="ARBA00023267"/>
    </source>
</evidence>
<accession>A0A0F9U814</accession>
<keyword evidence="5" id="KW-0067">ATP-binding</keyword>
<proteinExistence type="predicted"/>
<gene>
    <name evidence="12" type="ORF">LCGC14_0299100</name>
</gene>
<dbReference type="InterPro" id="IPR011761">
    <property type="entry name" value="ATP-grasp"/>
</dbReference>
<dbReference type="SMART" id="SM00878">
    <property type="entry name" value="Biotin_carb_C"/>
    <property type="match status" value="1"/>
</dbReference>
<dbReference type="Gene3D" id="3.30.470.20">
    <property type="entry name" value="ATP-grasp fold, B domain"/>
    <property type="match status" value="1"/>
</dbReference>
<dbReference type="SUPFAM" id="SSF52440">
    <property type="entry name" value="PreATP-grasp domain"/>
    <property type="match status" value="1"/>
</dbReference>
<feature type="domain" description="Biotin carboxylation" evidence="11">
    <location>
        <begin position="40"/>
        <end position="490"/>
    </location>
</feature>
<dbReference type="InterPro" id="IPR005482">
    <property type="entry name" value="Biotin_COase_C"/>
</dbReference>
<dbReference type="Pfam" id="PF02786">
    <property type="entry name" value="CPSase_L_D2"/>
    <property type="match status" value="1"/>
</dbReference>
<sequence>MGGNHIRPVSHRVEGWAPIDVATGGDSRAIPHDWDVTTTMFTKLLIANRGEIACRVIRTAKRLGIRTVAVFSDADAQALHVEMADEAVHIGPAPVGESYLKGERIIAAAKRTGAEAIHPGYGFLSENPDFVAAVEAAGLIFVGPSVSAIRAMGLKDAAKRLMHAAGVPVVPGYHGEEQNPDFLAGEAGKIGYPVLIKARAGGGGKGMRRVDDPAEFRAALEGARREGEASFGDSHCLIEKYVEKPRHIEIQVFGDSHGNAVHLFERDCSLQRRHQKVIEEAPAPGMTPEMRAAMGEAAVTAAKAIRYAGAGTIEFIVDASDGLRPDRFWFMEMNTRLQVEHPVTEAITGLDLVELQLRVATGDALPFTQDDLAIDGHAFEARIYAEDAARGFLPATGILTHLSFPVGEGVRIDTGVRAGDRITPHYDPMIAKLVVHGPDRASALGLLRGALAGTQIAGSVTNVAFLSKLAAHEGFAAGDVDTGLIGRDQETLTAIAPAPPDIVAIAALAQLDHLAEPIAAKAGDDPWARLRGFRVWGTARQTARFETGEGGHRDVAVADRGGGRFAVAAGEAPLNLDIVTIEGDAVRLSLDGRIFGVTLAREAEAVTVFANGAAHRFVRWSASAHAEEGIASDRIAAPMPGLVKLVSAKAGGAVTKGEPLIVLEAMKMEHTLKSPRDGTIAELLVSPGDQVEDGALLLALQPESAAGTAGRGR</sequence>
<dbReference type="InterPro" id="IPR005481">
    <property type="entry name" value="BC-like_N"/>
</dbReference>
<dbReference type="InterPro" id="IPR016185">
    <property type="entry name" value="PreATP-grasp_dom_sf"/>
</dbReference>
<keyword evidence="3" id="KW-0436">Ligase</keyword>
<dbReference type="GO" id="GO:0046872">
    <property type="term" value="F:metal ion binding"/>
    <property type="evidence" value="ECO:0007669"/>
    <property type="project" value="InterPro"/>
</dbReference>
<dbReference type="PANTHER" id="PTHR18866">
    <property type="entry name" value="CARBOXYLASE:PYRUVATE/ACETYL-COA/PROPIONYL-COA CARBOXYLASE"/>
    <property type="match status" value="1"/>
</dbReference>
<evidence type="ECO:0000313" key="12">
    <source>
        <dbReference type="EMBL" id="KKN83492.1"/>
    </source>
</evidence>
<dbReference type="PROSITE" id="PS00867">
    <property type="entry name" value="CPSASE_2"/>
    <property type="match status" value="1"/>
</dbReference>
<dbReference type="FunFam" id="3.30.470.20:FF:000028">
    <property type="entry name" value="Methylcrotonoyl-CoA carboxylase subunit alpha, mitochondrial"/>
    <property type="match status" value="1"/>
</dbReference>
<name>A0A0F9U814_9ZZZZ</name>
<keyword evidence="6" id="KW-0809">Transit peptide</keyword>
<evidence type="ECO:0000256" key="4">
    <source>
        <dbReference type="ARBA" id="ARBA00022741"/>
    </source>
</evidence>
<reference evidence="12" key="1">
    <citation type="journal article" date="2015" name="Nature">
        <title>Complex archaea that bridge the gap between prokaryotes and eukaryotes.</title>
        <authorList>
            <person name="Spang A."/>
            <person name="Saw J.H."/>
            <person name="Jorgensen S.L."/>
            <person name="Zaremba-Niedzwiedzka K."/>
            <person name="Martijn J."/>
            <person name="Lind A.E."/>
            <person name="van Eijk R."/>
            <person name="Schleper C."/>
            <person name="Guy L."/>
            <person name="Ettema T.J."/>
        </authorList>
    </citation>
    <scope>NUCLEOTIDE SEQUENCE</scope>
</reference>
<dbReference type="InterPro" id="IPR001882">
    <property type="entry name" value="Biotin_BS"/>
</dbReference>
<evidence type="ECO:0000259" key="10">
    <source>
        <dbReference type="PROSITE" id="PS50975"/>
    </source>
</evidence>
<keyword evidence="4" id="KW-0547">Nucleotide-binding</keyword>
<feature type="domain" description="Lipoyl-binding" evidence="9">
    <location>
        <begin position="625"/>
        <end position="701"/>
    </location>
</feature>
<evidence type="ECO:0000256" key="3">
    <source>
        <dbReference type="ARBA" id="ARBA00022598"/>
    </source>
</evidence>
<dbReference type="InterPro" id="IPR000089">
    <property type="entry name" value="Biotin_lipoyl"/>
</dbReference>
<dbReference type="Gene3D" id="2.40.50.100">
    <property type="match status" value="1"/>
</dbReference>
<dbReference type="Gene3D" id="3.30.700.40">
    <property type="match status" value="1"/>
</dbReference>
<dbReference type="Pfam" id="PF00364">
    <property type="entry name" value="Biotin_lipoyl"/>
    <property type="match status" value="1"/>
</dbReference>
<dbReference type="InterPro" id="IPR011764">
    <property type="entry name" value="Biotin_carboxylation_dom"/>
</dbReference>
<dbReference type="Pfam" id="PF00289">
    <property type="entry name" value="Biotin_carb_N"/>
    <property type="match status" value="1"/>
</dbReference>
<dbReference type="PANTHER" id="PTHR18866:SF33">
    <property type="entry name" value="METHYLCROTONOYL-COA CARBOXYLASE SUBUNIT ALPHA, MITOCHONDRIAL-RELATED"/>
    <property type="match status" value="1"/>
</dbReference>
<evidence type="ECO:0000259" key="11">
    <source>
        <dbReference type="PROSITE" id="PS50979"/>
    </source>
</evidence>
<feature type="domain" description="ATP-grasp" evidence="10">
    <location>
        <begin position="159"/>
        <end position="361"/>
    </location>
</feature>
<evidence type="ECO:0000256" key="5">
    <source>
        <dbReference type="ARBA" id="ARBA00022840"/>
    </source>
</evidence>
<evidence type="ECO:0000256" key="1">
    <source>
        <dbReference type="ARBA" id="ARBA00001953"/>
    </source>
</evidence>
<dbReference type="GO" id="GO:0005759">
    <property type="term" value="C:mitochondrial matrix"/>
    <property type="evidence" value="ECO:0007669"/>
    <property type="project" value="UniProtKB-SubCell"/>
</dbReference>
<dbReference type="PROSITE" id="PS00188">
    <property type="entry name" value="BIOTIN"/>
    <property type="match status" value="1"/>
</dbReference>
<dbReference type="InterPro" id="IPR011054">
    <property type="entry name" value="Rudment_hybrid_motif"/>
</dbReference>
<protein>
    <submittedName>
        <fullName evidence="12">Uncharacterized protein</fullName>
    </submittedName>
</protein>
<dbReference type="PROSITE" id="PS50979">
    <property type="entry name" value="BC"/>
    <property type="match status" value="1"/>
</dbReference>
<dbReference type="PROSITE" id="PS50975">
    <property type="entry name" value="ATP_GRASP"/>
    <property type="match status" value="1"/>
</dbReference>
<dbReference type="AlphaFoldDB" id="A0A0F9U814"/>
<dbReference type="PROSITE" id="PS50968">
    <property type="entry name" value="BIOTINYL_LIPOYL"/>
    <property type="match status" value="1"/>
</dbReference>
<comment type="caution">
    <text evidence="12">The sequence shown here is derived from an EMBL/GenBank/DDBJ whole genome shotgun (WGS) entry which is preliminary data.</text>
</comment>
<dbReference type="Pfam" id="PF02785">
    <property type="entry name" value="Biotin_carb_C"/>
    <property type="match status" value="1"/>
</dbReference>
<keyword evidence="7" id="KW-0496">Mitochondrion</keyword>
<dbReference type="InterPro" id="IPR005479">
    <property type="entry name" value="CPAse_ATP-bd"/>
</dbReference>
<dbReference type="InterPro" id="IPR011053">
    <property type="entry name" value="Single_hybrid_motif"/>
</dbReference>
<dbReference type="InterPro" id="IPR050856">
    <property type="entry name" value="Biotin_carboxylase_complex"/>
</dbReference>
<dbReference type="Pfam" id="PF21139">
    <property type="entry name" value="BT_MCC_alpha"/>
    <property type="match status" value="1"/>
</dbReference>
<comment type="subcellular location">
    <subcellularLocation>
        <location evidence="2">Mitochondrion matrix</location>
    </subcellularLocation>
</comment>